<sequence>MDLGQDMRLVTDLLHDLNQKVAGTPTASDATGSQEPEGIPDELMAMVLEILLLTRANSTRQDIRMAQGSVEYAGLPVWEGKKRT</sequence>
<comment type="caution">
    <text evidence="1">The sequence shown here is derived from an EMBL/GenBank/DDBJ whole genome shotgun (WGS) entry which is preliminary data.</text>
</comment>
<protein>
    <submittedName>
        <fullName evidence="1">Uncharacterized protein</fullName>
    </submittedName>
</protein>
<dbReference type="Proteomes" id="UP000287300">
    <property type="component" value="Unassembled WGS sequence"/>
</dbReference>
<organism evidence="1 2">
    <name type="scientific">Acetobacter pasteurianus NBRC 3188</name>
    <dbReference type="NCBI Taxonomy" id="1226663"/>
    <lineage>
        <taxon>Bacteria</taxon>
        <taxon>Pseudomonadati</taxon>
        <taxon>Pseudomonadota</taxon>
        <taxon>Alphaproteobacteria</taxon>
        <taxon>Acetobacterales</taxon>
        <taxon>Acetobacteraceae</taxon>
        <taxon>Acetobacter</taxon>
    </lineage>
</organism>
<name>A0A401WWP7_ACEPA</name>
<accession>A0A401WWP7</accession>
<reference evidence="1 2" key="1">
    <citation type="submission" date="2016-06" db="EMBL/GenBank/DDBJ databases">
        <title>Acetobacter pasteurianus NBRC 3188 whole genome sequencing project.</title>
        <authorList>
            <person name="Matsutani M."/>
            <person name="Shiwa Y."/>
            <person name="Okamoto-Kainuma A."/>
            <person name="Ishikawa M."/>
            <person name="Koizumi Y."/>
            <person name="Yoshikawa H."/>
            <person name="Yakushi T."/>
            <person name="Matsushita K."/>
        </authorList>
    </citation>
    <scope>NUCLEOTIDE SEQUENCE [LARGE SCALE GENOMIC DNA]</scope>
    <source>
        <strain evidence="1 2">NBRC 3188</strain>
    </source>
</reference>
<proteinExistence type="predicted"/>
<gene>
    <name evidence="1" type="ORF">NBRC3188_2448</name>
</gene>
<evidence type="ECO:0000313" key="2">
    <source>
        <dbReference type="Proteomes" id="UP000287300"/>
    </source>
</evidence>
<evidence type="ECO:0000313" key="1">
    <source>
        <dbReference type="EMBL" id="GCD53751.1"/>
    </source>
</evidence>
<dbReference type="AlphaFoldDB" id="A0A401WWP7"/>
<dbReference type="EMBL" id="BDES01000068">
    <property type="protein sequence ID" value="GCD53751.1"/>
    <property type="molecule type" value="Genomic_DNA"/>
</dbReference>